<reference evidence="2 3" key="1">
    <citation type="submission" date="2023-07" db="EMBL/GenBank/DDBJ databases">
        <title>Sequencing the genomes of 1000 actinobacteria strains.</title>
        <authorList>
            <person name="Klenk H.-P."/>
        </authorList>
    </citation>
    <scope>NUCLEOTIDE SEQUENCE [LARGE SCALE GENOMIC DNA]</scope>
    <source>
        <strain evidence="2 3">DSM 44388</strain>
    </source>
</reference>
<evidence type="ECO:0000259" key="1">
    <source>
        <dbReference type="Pfam" id="PF19361"/>
    </source>
</evidence>
<dbReference type="Proteomes" id="UP001235712">
    <property type="component" value="Unassembled WGS sequence"/>
</dbReference>
<feature type="domain" description="DUF5937" evidence="1">
    <location>
        <begin position="122"/>
        <end position="222"/>
    </location>
</feature>
<protein>
    <recommendedName>
        <fullName evidence="1">DUF5937 domain-containing protein</fullName>
    </recommendedName>
</protein>
<dbReference type="InterPro" id="IPR011991">
    <property type="entry name" value="ArsR-like_HTH"/>
</dbReference>
<name>A0ABT9NVY7_9ACTN</name>
<sequence length="319" mass="34682">MMVRYELAPADLAEVRFAVSPLHETALSLKVFRDPGRFPLHLPFVTQVQAALPDLDGEVLLALTNEVMSLPDLLTPRPELPLGRFDQQLAALAAQPPRRLLADLAAVHPKGLPPALTGRGVSVRRRVVRALQEYWDACLAAHWPRLKALLEADVAHRGREMVRHGAATMFGGLSDAIRLRDGVLEIRRHGPLGYTRGTDGSGLTLVPTTFTRNAMTPISAAEEPAVMYAARGVGTLWQPPRPVTPEALRNLIGRVRAELLAELGVPASSTELAVRRGTTAAAVTQHLRALHDAGLLTSERSGRSVLYRRSHLGDALMRA</sequence>
<dbReference type="InterPro" id="IPR045981">
    <property type="entry name" value="DUF5937"/>
</dbReference>
<dbReference type="PANTHER" id="PTHR43132:SF6">
    <property type="entry name" value="HTH-TYPE TRANSCRIPTIONAL REPRESSOR CZRA"/>
    <property type="match status" value="1"/>
</dbReference>
<dbReference type="InterPro" id="IPR036390">
    <property type="entry name" value="WH_DNA-bd_sf"/>
</dbReference>
<keyword evidence="3" id="KW-1185">Reference proteome</keyword>
<dbReference type="Pfam" id="PF19361">
    <property type="entry name" value="DUF5937"/>
    <property type="match status" value="1"/>
</dbReference>
<dbReference type="RefSeq" id="WP_307237419.1">
    <property type="nucleotide sequence ID" value="NZ_JAUSQZ010000001.1"/>
</dbReference>
<dbReference type="InterPro" id="IPR036388">
    <property type="entry name" value="WH-like_DNA-bd_sf"/>
</dbReference>
<gene>
    <name evidence="2" type="ORF">J2S57_000332</name>
</gene>
<proteinExistence type="predicted"/>
<evidence type="ECO:0000313" key="2">
    <source>
        <dbReference type="EMBL" id="MDP9824583.1"/>
    </source>
</evidence>
<dbReference type="InterPro" id="IPR051011">
    <property type="entry name" value="Metal_resp_trans_reg"/>
</dbReference>
<dbReference type="EMBL" id="JAUSQZ010000001">
    <property type="protein sequence ID" value="MDP9824583.1"/>
    <property type="molecule type" value="Genomic_DNA"/>
</dbReference>
<dbReference type="SUPFAM" id="SSF46785">
    <property type="entry name" value="Winged helix' DNA-binding domain"/>
    <property type="match status" value="1"/>
</dbReference>
<evidence type="ECO:0000313" key="3">
    <source>
        <dbReference type="Proteomes" id="UP001235712"/>
    </source>
</evidence>
<dbReference type="Gene3D" id="1.10.10.10">
    <property type="entry name" value="Winged helix-like DNA-binding domain superfamily/Winged helix DNA-binding domain"/>
    <property type="match status" value="1"/>
</dbReference>
<dbReference type="CDD" id="cd00090">
    <property type="entry name" value="HTH_ARSR"/>
    <property type="match status" value="1"/>
</dbReference>
<accession>A0ABT9NVY7</accession>
<comment type="caution">
    <text evidence="2">The sequence shown here is derived from an EMBL/GenBank/DDBJ whole genome shotgun (WGS) entry which is preliminary data.</text>
</comment>
<dbReference type="PANTHER" id="PTHR43132">
    <property type="entry name" value="ARSENICAL RESISTANCE OPERON REPRESSOR ARSR-RELATED"/>
    <property type="match status" value="1"/>
</dbReference>
<organism evidence="2 3">
    <name type="scientific">Kineosporia succinea</name>
    <dbReference type="NCBI Taxonomy" id="84632"/>
    <lineage>
        <taxon>Bacteria</taxon>
        <taxon>Bacillati</taxon>
        <taxon>Actinomycetota</taxon>
        <taxon>Actinomycetes</taxon>
        <taxon>Kineosporiales</taxon>
        <taxon>Kineosporiaceae</taxon>
        <taxon>Kineosporia</taxon>
    </lineage>
</organism>